<dbReference type="SUPFAM" id="SSF46767">
    <property type="entry name" value="Methylated DNA-protein cysteine methyltransferase, C-terminal domain"/>
    <property type="match status" value="1"/>
</dbReference>
<dbReference type="InterPro" id="IPR001497">
    <property type="entry name" value="MethylDNA_cys_MeTrfase_AS"/>
</dbReference>
<dbReference type="InterPro" id="IPR036217">
    <property type="entry name" value="MethylDNA_cys_MeTrfase_DNAb"/>
</dbReference>
<keyword evidence="3 9" id="KW-0808">Transferase</keyword>
<dbReference type="InterPro" id="IPR014048">
    <property type="entry name" value="MethylDNA_cys_MeTrfase_DNA-bd"/>
</dbReference>
<keyword evidence="5" id="KW-0234">DNA repair</keyword>
<dbReference type="EMBL" id="JAUSTT010000002">
    <property type="protein sequence ID" value="MDQ0174729.1"/>
    <property type="molecule type" value="Genomic_DNA"/>
</dbReference>
<evidence type="ECO:0000313" key="10">
    <source>
        <dbReference type="Proteomes" id="UP001223586"/>
    </source>
</evidence>
<organism evidence="9 10">
    <name type="scientific">Bacillus chungangensis</name>
    <dbReference type="NCBI Taxonomy" id="587633"/>
    <lineage>
        <taxon>Bacteria</taxon>
        <taxon>Bacillati</taxon>
        <taxon>Bacillota</taxon>
        <taxon>Bacilli</taxon>
        <taxon>Bacillales</taxon>
        <taxon>Bacillaceae</taxon>
        <taxon>Bacillus</taxon>
    </lineage>
</organism>
<dbReference type="Gene3D" id="3.30.160.70">
    <property type="entry name" value="Methylated DNA-protein cysteine methyltransferase domain"/>
    <property type="match status" value="1"/>
</dbReference>
<dbReference type="NCBIfam" id="TIGR00589">
    <property type="entry name" value="ogt"/>
    <property type="match status" value="1"/>
</dbReference>
<dbReference type="SUPFAM" id="SSF53155">
    <property type="entry name" value="Methylated DNA-protein cysteine methyltransferase domain"/>
    <property type="match status" value="1"/>
</dbReference>
<dbReference type="Pfam" id="PF02870">
    <property type="entry name" value="Methyltransf_1N"/>
    <property type="match status" value="1"/>
</dbReference>
<dbReference type="Gene3D" id="1.10.10.10">
    <property type="entry name" value="Winged helix-like DNA-binding domain superfamily/Winged helix DNA-binding domain"/>
    <property type="match status" value="1"/>
</dbReference>
<feature type="domain" description="Methylated-DNA-[protein]-cysteine S-methyltransferase DNA binding" evidence="7">
    <location>
        <begin position="90"/>
        <end position="169"/>
    </location>
</feature>
<feature type="domain" description="Methylguanine DNA methyltransferase ribonuclease-like" evidence="8">
    <location>
        <begin position="8"/>
        <end position="83"/>
    </location>
</feature>
<evidence type="ECO:0000256" key="1">
    <source>
        <dbReference type="ARBA" id="ARBA00001286"/>
    </source>
</evidence>
<protein>
    <submittedName>
        <fullName evidence="9">Methylated-DNA-[protein]-cysteine S-methyltransferase</fullName>
        <ecNumber evidence="9">2.1.1.63</ecNumber>
    </submittedName>
</protein>
<dbReference type="EC" id="2.1.1.63" evidence="9"/>
<evidence type="ECO:0000256" key="4">
    <source>
        <dbReference type="ARBA" id="ARBA00022763"/>
    </source>
</evidence>
<proteinExistence type="predicted"/>
<dbReference type="InterPro" id="IPR036631">
    <property type="entry name" value="MGMT_N_sf"/>
</dbReference>
<name>A0ABT9WN61_9BACI</name>
<evidence type="ECO:0000256" key="5">
    <source>
        <dbReference type="ARBA" id="ARBA00023204"/>
    </source>
</evidence>
<dbReference type="PANTHER" id="PTHR10815:SF12">
    <property type="entry name" value="METHYLATED-DNA--PROTEIN-CYSTEINE METHYLTRANSFERASE, INDUCIBLE"/>
    <property type="match status" value="1"/>
</dbReference>
<comment type="caution">
    <text evidence="9">The sequence shown here is derived from an EMBL/GenBank/DDBJ whole genome shotgun (WGS) entry which is preliminary data.</text>
</comment>
<evidence type="ECO:0000256" key="3">
    <source>
        <dbReference type="ARBA" id="ARBA00022679"/>
    </source>
</evidence>
<evidence type="ECO:0000256" key="2">
    <source>
        <dbReference type="ARBA" id="ARBA00022603"/>
    </source>
</evidence>
<evidence type="ECO:0000259" key="8">
    <source>
        <dbReference type="Pfam" id="PF02870"/>
    </source>
</evidence>
<dbReference type="InterPro" id="IPR036388">
    <property type="entry name" value="WH-like_DNA-bd_sf"/>
</dbReference>
<dbReference type="CDD" id="cd06445">
    <property type="entry name" value="ATase"/>
    <property type="match status" value="1"/>
</dbReference>
<dbReference type="RefSeq" id="WP_307226434.1">
    <property type="nucleotide sequence ID" value="NZ_JAUSTT010000002.1"/>
</dbReference>
<comment type="catalytic activity">
    <reaction evidence="1">
        <text>a 4-O-methyl-thymidine in DNA + L-cysteinyl-[protein] = a thymidine in DNA + S-methyl-L-cysteinyl-[protein]</text>
        <dbReference type="Rhea" id="RHEA:53428"/>
        <dbReference type="Rhea" id="RHEA-COMP:10131"/>
        <dbReference type="Rhea" id="RHEA-COMP:10132"/>
        <dbReference type="Rhea" id="RHEA-COMP:13555"/>
        <dbReference type="Rhea" id="RHEA-COMP:13556"/>
        <dbReference type="ChEBI" id="CHEBI:29950"/>
        <dbReference type="ChEBI" id="CHEBI:82612"/>
        <dbReference type="ChEBI" id="CHEBI:137386"/>
        <dbReference type="ChEBI" id="CHEBI:137387"/>
        <dbReference type="EC" id="2.1.1.63"/>
    </reaction>
</comment>
<comment type="catalytic activity">
    <reaction evidence="6">
        <text>a 6-O-methyl-2'-deoxyguanosine in DNA + L-cysteinyl-[protein] = S-methyl-L-cysteinyl-[protein] + a 2'-deoxyguanosine in DNA</text>
        <dbReference type="Rhea" id="RHEA:24000"/>
        <dbReference type="Rhea" id="RHEA-COMP:10131"/>
        <dbReference type="Rhea" id="RHEA-COMP:10132"/>
        <dbReference type="Rhea" id="RHEA-COMP:11367"/>
        <dbReference type="Rhea" id="RHEA-COMP:11368"/>
        <dbReference type="ChEBI" id="CHEBI:29950"/>
        <dbReference type="ChEBI" id="CHEBI:82612"/>
        <dbReference type="ChEBI" id="CHEBI:85445"/>
        <dbReference type="ChEBI" id="CHEBI:85448"/>
        <dbReference type="EC" id="2.1.1.63"/>
    </reaction>
</comment>
<dbReference type="GO" id="GO:0032259">
    <property type="term" value="P:methylation"/>
    <property type="evidence" value="ECO:0007669"/>
    <property type="project" value="UniProtKB-KW"/>
</dbReference>
<evidence type="ECO:0000256" key="6">
    <source>
        <dbReference type="ARBA" id="ARBA00049348"/>
    </source>
</evidence>
<reference evidence="9 10" key="1">
    <citation type="submission" date="2023-07" db="EMBL/GenBank/DDBJ databases">
        <title>Genomic Encyclopedia of Type Strains, Phase IV (KMG-IV): sequencing the most valuable type-strain genomes for metagenomic binning, comparative biology and taxonomic classification.</title>
        <authorList>
            <person name="Goeker M."/>
        </authorList>
    </citation>
    <scope>NUCLEOTIDE SEQUENCE [LARGE SCALE GENOMIC DNA]</scope>
    <source>
        <strain evidence="9 10">DSM 23837</strain>
    </source>
</reference>
<dbReference type="PANTHER" id="PTHR10815">
    <property type="entry name" value="METHYLATED-DNA--PROTEIN-CYSTEINE METHYLTRANSFERASE"/>
    <property type="match status" value="1"/>
</dbReference>
<evidence type="ECO:0000259" key="7">
    <source>
        <dbReference type="Pfam" id="PF01035"/>
    </source>
</evidence>
<evidence type="ECO:0000313" key="9">
    <source>
        <dbReference type="EMBL" id="MDQ0174729.1"/>
    </source>
</evidence>
<dbReference type="Proteomes" id="UP001223586">
    <property type="component" value="Unassembled WGS sequence"/>
</dbReference>
<accession>A0ABT9WN61</accession>
<dbReference type="Pfam" id="PF01035">
    <property type="entry name" value="DNA_binding_1"/>
    <property type="match status" value="1"/>
</dbReference>
<dbReference type="PROSITE" id="PS00374">
    <property type="entry name" value="MGMT"/>
    <property type="match status" value="1"/>
</dbReference>
<keyword evidence="10" id="KW-1185">Reference proteome</keyword>
<keyword evidence="4" id="KW-0227">DNA damage</keyword>
<sequence>MEEKKTVYWTHFVYDDWKMLLAATEKGLCYIGSPNDPVHVLENWIQKNIPNYRLIESELEMDMYSKQLKEYFSGTRTNFTMPLMLEHATPFRQTVWSVLQKIPFGKTVTYTEIAALIQRPQAIRAVGKAIGANPLLIVIPCHRVIGKDGGLRGYRAGLKMKKALLEIEASHKAVSRRRLVEKSIGDSR</sequence>
<keyword evidence="2 9" id="KW-0489">Methyltransferase</keyword>
<dbReference type="InterPro" id="IPR008332">
    <property type="entry name" value="MethylG_MeTrfase_N"/>
</dbReference>
<dbReference type="GO" id="GO:0003908">
    <property type="term" value="F:methylated-DNA-[protein]-cysteine S-methyltransferase activity"/>
    <property type="evidence" value="ECO:0007669"/>
    <property type="project" value="UniProtKB-EC"/>
</dbReference>
<gene>
    <name evidence="9" type="ORF">J2S08_000562</name>
</gene>